<proteinExistence type="predicted"/>
<reference evidence="1 2" key="1">
    <citation type="submission" date="2021-01" db="EMBL/GenBank/DDBJ databases">
        <title>Identification of strong promoters based on the transcriptome of Brevibacillus choshinensis.</title>
        <authorList>
            <person name="Yao D."/>
            <person name="Zhang K."/>
            <person name="Wu J."/>
        </authorList>
    </citation>
    <scope>NUCLEOTIDE SEQUENCE [LARGE SCALE GENOMIC DNA]</scope>
    <source>
        <strain evidence="1 2">HPD31-SP3</strain>
    </source>
</reference>
<name>A0ABX7FL10_BRECH</name>
<sequence>MREIRIGSREVRVRATPLALLFYKQEFKADLLGDLMKMLQGMVGAQSLFGKGNGTPNLDVQNIDLGQLDTVMLIQLIWAMAKADSYGKQFPSFVEWVASFETFDLFDSGILSAVMEEAAEGFFRSGAKISAQIAR</sequence>
<accession>A0ABX7FL10</accession>
<gene>
    <name evidence="1" type="ORF">JNE38_26210</name>
</gene>
<organism evidence="1 2">
    <name type="scientific">Brevibacillus choshinensis</name>
    <dbReference type="NCBI Taxonomy" id="54911"/>
    <lineage>
        <taxon>Bacteria</taxon>
        <taxon>Bacillati</taxon>
        <taxon>Bacillota</taxon>
        <taxon>Bacilli</taxon>
        <taxon>Bacillales</taxon>
        <taxon>Paenibacillaceae</taxon>
        <taxon>Brevibacillus</taxon>
    </lineage>
</organism>
<evidence type="ECO:0000313" key="1">
    <source>
        <dbReference type="EMBL" id="QRG66931.1"/>
    </source>
</evidence>
<protein>
    <recommendedName>
        <fullName evidence="3">Prophage protein</fullName>
    </recommendedName>
</protein>
<dbReference type="Proteomes" id="UP000596248">
    <property type="component" value="Chromosome"/>
</dbReference>
<dbReference type="RefSeq" id="WP_203353995.1">
    <property type="nucleotide sequence ID" value="NZ_CP069127.1"/>
</dbReference>
<keyword evidence="2" id="KW-1185">Reference proteome</keyword>
<evidence type="ECO:0000313" key="2">
    <source>
        <dbReference type="Proteomes" id="UP000596248"/>
    </source>
</evidence>
<evidence type="ECO:0008006" key="3">
    <source>
        <dbReference type="Google" id="ProtNLM"/>
    </source>
</evidence>
<dbReference type="EMBL" id="CP069127">
    <property type="protein sequence ID" value="QRG66931.1"/>
    <property type="molecule type" value="Genomic_DNA"/>
</dbReference>